<keyword evidence="7" id="KW-1185">Reference proteome</keyword>
<sequence length="182" mass="21148">MSSVLTQNFYELFSLPQQYALDRSALDERYRDLQRSVHPDRFASAGEQERRIAMQHATHINEGYQTLKHPLKRARYLLELRGRSIDDQQTMQADPAFLMQQMELRERLGEIHAVDDPLDALDVLAREIDALYKALESELAQVLDTDEGDIEQAVALVQKMQFFTRLQNEVQELEADLEDELL</sequence>
<dbReference type="CDD" id="cd06257">
    <property type="entry name" value="DnaJ"/>
    <property type="match status" value="1"/>
</dbReference>
<comment type="subunit">
    <text evidence="4">Interacts with HscA and stimulates its ATPase activity.</text>
</comment>
<dbReference type="Gene3D" id="1.10.287.110">
    <property type="entry name" value="DnaJ domain"/>
    <property type="match status" value="1"/>
</dbReference>
<reference evidence="6 7" key="1">
    <citation type="submission" date="2019-03" db="EMBL/GenBank/DDBJ databases">
        <title>Genomic Encyclopedia of Type Strains, Phase IV (KMG-IV): sequencing the most valuable type-strain genomes for metagenomic binning, comparative biology and taxonomic classification.</title>
        <authorList>
            <person name="Goeker M."/>
        </authorList>
    </citation>
    <scope>NUCLEOTIDE SEQUENCE [LARGE SCALE GENOMIC DNA]</scope>
    <source>
        <strain evidence="6 7">DSM 19610</strain>
    </source>
</reference>
<evidence type="ECO:0000313" key="6">
    <source>
        <dbReference type="EMBL" id="TCK17473.1"/>
    </source>
</evidence>
<dbReference type="SUPFAM" id="SSF46565">
    <property type="entry name" value="Chaperone J-domain"/>
    <property type="match status" value="1"/>
</dbReference>
<dbReference type="AlphaFoldDB" id="A0A4R1HAE2"/>
<dbReference type="InterPro" id="IPR036386">
    <property type="entry name" value="HscB_C_sf"/>
</dbReference>
<feature type="domain" description="J" evidence="5">
    <location>
        <begin position="8"/>
        <end position="82"/>
    </location>
</feature>
<dbReference type="SMART" id="SM00271">
    <property type="entry name" value="DnaJ"/>
    <property type="match status" value="1"/>
</dbReference>
<dbReference type="InterPro" id="IPR004640">
    <property type="entry name" value="HscB"/>
</dbReference>
<dbReference type="GO" id="GO:0001671">
    <property type="term" value="F:ATPase activator activity"/>
    <property type="evidence" value="ECO:0007669"/>
    <property type="project" value="InterPro"/>
</dbReference>
<gene>
    <name evidence="4" type="primary">hscB</name>
    <name evidence="6" type="ORF">DFR30_0703</name>
</gene>
<dbReference type="GO" id="GO:0006457">
    <property type="term" value="P:protein folding"/>
    <property type="evidence" value="ECO:0007669"/>
    <property type="project" value="UniProtKB-UniRule"/>
</dbReference>
<comment type="function">
    <text evidence="3 4">Co-chaperone involved in the maturation of iron-sulfur cluster-containing proteins. Seems to help targeting proteins to be folded toward HscA.</text>
</comment>
<evidence type="ECO:0000256" key="4">
    <source>
        <dbReference type="HAMAP-Rule" id="MF_00682"/>
    </source>
</evidence>
<evidence type="ECO:0000256" key="1">
    <source>
        <dbReference type="ARBA" id="ARBA00010476"/>
    </source>
</evidence>
<dbReference type="InterPro" id="IPR001623">
    <property type="entry name" value="DnaJ_domain"/>
</dbReference>
<keyword evidence="2 4" id="KW-0143">Chaperone</keyword>
<proteinExistence type="inferred from homology"/>
<dbReference type="PANTHER" id="PTHR14021:SF15">
    <property type="entry name" value="IRON-SULFUR CLUSTER CO-CHAPERONE PROTEIN HSCB"/>
    <property type="match status" value="1"/>
</dbReference>
<dbReference type="Proteomes" id="UP000295707">
    <property type="component" value="Unassembled WGS sequence"/>
</dbReference>
<dbReference type="GO" id="GO:0051087">
    <property type="term" value="F:protein-folding chaperone binding"/>
    <property type="evidence" value="ECO:0007669"/>
    <property type="project" value="InterPro"/>
</dbReference>
<dbReference type="OrthoDB" id="287587at2"/>
<dbReference type="GO" id="GO:0051259">
    <property type="term" value="P:protein complex oligomerization"/>
    <property type="evidence" value="ECO:0007669"/>
    <property type="project" value="InterPro"/>
</dbReference>
<dbReference type="HAMAP" id="MF_00682">
    <property type="entry name" value="HscB"/>
    <property type="match status" value="1"/>
</dbReference>
<name>A0A4R1HAE2_9GAMM</name>
<dbReference type="GO" id="GO:1990230">
    <property type="term" value="C:iron-sulfur cluster transfer complex"/>
    <property type="evidence" value="ECO:0007669"/>
    <property type="project" value="TreeGrafter"/>
</dbReference>
<protein>
    <recommendedName>
        <fullName evidence="4">Co-chaperone protein HscB homolog</fullName>
    </recommendedName>
</protein>
<accession>A0A4R1HAE2</accession>
<dbReference type="Gene3D" id="1.20.1280.20">
    <property type="entry name" value="HscB, C-terminal domain"/>
    <property type="match status" value="1"/>
</dbReference>
<dbReference type="GO" id="GO:0044571">
    <property type="term" value="P:[2Fe-2S] cluster assembly"/>
    <property type="evidence" value="ECO:0007669"/>
    <property type="project" value="InterPro"/>
</dbReference>
<dbReference type="SUPFAM" id="SSF47144">
    <property type="entry name" value="HSC20 (HSCB), C-terminal oligomerisation domain"/>
    <property type="match status" value="1"/>
</dbReference>
<evidence type="ECO:0000256" key="2">
    <source>
        <dbReference type="ARBA" id="ARBA00023186"/>
    </source>
</evidence>
<dbReference type="InterPro" id="IPR009073">
    <property type="entry name" value="HscB_oligo_C"/>
</dbReference>
<comment type="similarity">
    <text evidence="1 4">Belongs to the HscB family.</text>
</comment>
<comment type="caution">
    <text evidence="6">The sequence shown here is derived from an EMBL/GenBank/DDBJ whole genome shotgun (WGS) entry which is preliminary data.</text>
</comment>
<evidence type="ECO:0000256" key="3">
    <source>
        <dbReference type="ARBA" id="ARBA00025596"/>
    </source>
</evidence>
<dbReference type="RefSeq" id="WP_132971347.1">
    <property type="nucleotide sequence ID" value="NZ_SMFX01000001.1"/>
</dbReference>
<evidence type="ECO:0000313" key="7">
    <source>
        <dbReference type="Proteomes" id="UP000295707"/>
    </source>
</evidence>
<organism evidence="6 7">
    <name type="scientific">Thiogranum longum</name>
    <dbReference type="NCBI Taxonomy" id="1537524"/>
    <lineage>
        <taxon>Bacteria</taxon>
        <taxon>Pseudomonadati</taxon>
        <taxon>Pseudomonadota</taxon>
        <taxon>Gammaproteobacteria</taxon>
        <taxon>Chromatiales</taxon>
        <taxon>Ectothiorhodospiraceae</taxon>
        <taxon>Thiogranum</taxon>
    </lineage>
</organism>
<dbReference type="InterPro" id="IPR036869">
    <property type="entry name" value="J_dom_sf"/>
</dbReference>
<dbReference type="PROSITE" id="PS50076">
    <property type="entry name" value="DNAJ_2"/>
    <property type="match status" value="1"/>
</dbReference>
<dbReference type="Pfam" id="PF07743">
    <property type="entry name" value="HSCB_C"/>
    <property type="match status" value="1"/>
</dbReference>
<dbReference type="EMBL" id="SMFX01000001">
    <property type="protein sequence ID" value="TCK17473.1"/>
    <property type="molecule type" value="Genomic_DNA"/>
</dbReference>
<evidence type="ECO:0000259" key="5">
    <source>
        <dbReference type="PROSITE" id="PS50076"/>
    </source>
</evidence>
<dbReference type="PANTHER" id="PTHR14021">
    <property type="entry name" value="IRON-SULFUR CLUSTER CO-CHAPERONE PROTEIN HSCB"/>
    <property type="match status" value="1"/>
</dbReference>
<dbReference type="NCBIfam" id="TIGR00714">
    <property type="entry name" value="hscB"/>
    <property type="match status" value="1"/>
</dbReference>